<keyword evidence="2" id="KW-0812">Transmembrane</keyword>
<keyword evidence="4" id="KW-1185">Reference proteome</keyword>
<dbReference type="AlphaFoldDB" id="A0A0C9LUA0"/>
<gene>
    <name evidence="3" type="ORF">MAM1_0070d04121</name>
</gene>
<evidence type="ECO:0000256" key="1">
    <source>
        <dbReference type="SAM" id="MobiDB-lite"/>
    </source>
</evidence>
<evidence type="ECO:0000256" key="2">
    <source>
        <dbReference type="SAM" id="Phobius"/>
    </source>
</evidence>
<proteinExistence type="predicted"/>
<evidence type="ECO:0000313" key="4">
    <source>
        <dbReference type="Proteomes" id="UP000053815"/>
    </source>
</evidence>
<sequence>MHLRRSNCGEQHEQQQRLRSQSQASTSSTVASSNPLIALPLLITVENLFAIFVNVPNFINHAESFLMILCGYVNAFVDVPGIFSSIYCGCMFFWTLCTDPDNISTPCLPNSIQPYWDSVYDYLNIHVVYMAIWSGRLFNAWSFLVTPIRMDPEAIYTTIQSNPSLSSWMKAVLIRLGKVVELLIGSYVLNKVLLWSFNALVVCILFIYLGLKEIVLGNMN</sequence>
<reference evidence="3" key="1">
    <citation type="submission" date="2014-09" db="EMBL/GenBank/DDBJ databases">
        <title>Draft genome sequence of an oleaginous Mucoromycotina fungus Mucor ambiguus NBRC6742.</title>
        <authorList>
            <person name="Takeda I."/>
            <person name="Yamane N."/>
            <person name="Morita T."/>
            <person name="Tamano K."/>
            <person name="Machida M."/>
            <person name="Baker S."/>
            <person name="Koike H."/>
        </authorList>
    </citation>
    <scope>NUCLEOTIDE SEQUENCE</scope>
    <source>
        <strain evidence="3">NBRC 6742</strain>
    </source>
</reference>
<feature type="compositionally biased region" description="Low complexity" evidence="1">
    <location>
        <begin position="17"/>
        <end position="27"/>
    </location>
</feature>
<keyword evidence="2" id="KW-0472">Membrane</keyword>
<protein>
    <submittedName>
        <fullName evidence="3">Uncharacterized protein</fullName>
    </submittedName>
</protein>
<dbReference type="OrthoDB" id="10387005at2759"/>
<feature type="transmembrane region" description="Helical" evidence="2">
    <location>
        <begin position="192"/>
        <end position="211"/>
    </location>
</feature>
<dbReference type="Proteomes" id="UP000053815">
    <property type="component" value="Unassembled WGS sequence"/>
</dbReference>
<feature type="region of interest" description="Disordered" evidence="1">
    <location>
        <begin position="1"/>
        <end position="27"/>
    </location>
</feature>
<dbReference type="EMBL" id="DF836359">
    <property type="protein sequence ID" value="GAN04660.1"/>
    <property type="molecule type" value="Genomic_DNA"/>
</dbReference>
<keyword evidence="2" id="KW-1133">Transmembrane helix</keyword>
<feature type="transmembrane region" description="Helical" evidence="2">
    <location>
        <begin position="36"/>
        <end position="53"/>
    </location>
</feature>
<evidence type="ECO:0000313" key="3">
    <source>
        <dbReference type="EMBL" id="GAN04660.1"/>
    </source>
</evidence>
<accession>A0A0C9LUA0</accession>
<organism evidence="3">
    <name type="scientific">Mucor ambiguus</name>
    <dbReference type="NCBI Taxonomy" id="91626"/>
    <lineage>
        <taxon>Eukaryota</taxon>
        <taxon>Fungi</taxon>
        <taxon>Fungi incertae sedis</taxon>
        <taxon>Mucoromycota</taxon>
        <taxon>Mucoromycotina</taxon>
        <taxon>Mucoromycetes</taxon>
        <taxon>Mucorales</taxon>
        <taxon>Mucorineae</taxon>
        <taxon>Mucoraceae</taxon>
        <taxon>Mucor</taxon>
    </lineage>
</organism>
<name>A0A0C9LUA0_9FUNG</name>
<feature type="transmembrane region" description="Helical" evidence="2">
    <location>
        <begin position="65"/>
        <end position="94"/>
    </location>
</feature>